<gene>
    <name evidence="1" type="ORF">IMZ28_02785</name>
</gene>
<evidence type="ECO:0000313" key="1">
    <source>
        <dbReference type="EMBL" id="QOR62419.1"/>
    </source>
</evidence>
<proteinExistence type="predicted"/>
<dbReference type="KEGG" id="sinu:IMZ28_02785"/>
<sequence length="116" mass="13023">MKFTALVAVIQDKDEEAAIEIAKEAGAGSVTILHGKTIGLKEKKVFFGLTLEENVSALLFVLPRKLTMKVMRALRQEFDLDNHENNGFTFTFPLSHVTGLDTEELHKFEDDIKSMI</sequence>
<dbReference type="SUPFAM" id="SSF54913">
    <property type="entry name" value="GlnB-like"/>
    <property type="match status" value="1"/>
</dbReference>
<dbReference type="RefSeq" id="WP_197549190.1">
    <property type="nucleotide sequence ID" value="NZ_CP063164.1"/>
</dbReference>
<keyword evidence="2" id="KW-1185">Reference proteome</keyword>
<evidence type="ECO:0000313" key="2">
    <source>
        <dbReference type="Proteomes" id="UP000595074"/>
    </source>
</evidence>
<organism evidence="1 2">
    <name type="scientific">Sulfurovum indicum</name>
    <dbReference type="NCBI Taxonomy" id="2779528"/>
    <lineage>
        <taxon>Bacteria</taxon>
        <taxon>Pseudomonadati</taxon>
        <taxon>Campylobacterota</taxon>
        <taxon>Epsilonproteobacteria</taxon>
        <taxon>Campylobacterales</taxon>
        <taxon>Sulfurovaceae</taxon>
        <taxon>Sulfurovum</taxon>
    </lineage>
</organism>
<dbReference type="Gene3D" id="3.30.70.120">
    <property type="match status" value="1"/>
</dbReference>
<protein>
    <submittedName>
        <fullName evidence="1">Transcriptional regulator</fullName>
    </submittedName>
</protein>
<dbReference type="EMBL" id="CP063164">
    <property type="protein sequence ID" value="QOR62419.1"/>
    <property type="molecule type" value="Genomic_DNA"/>
</dbReference>
<dbReference type="Proteomes" id="UP000595074">
    <property type="component" value="Chromosome"/>
</dbReference>
<dbReference type="InterPro" id="IPR015867">
    <property type="entry name" value="N-reg_PII/ATP_PRibTrfase_C"/>
</dbReference>
<reference evidence="1 2" key="1">
    <citation type="submission" date="2020-10" db="EMBL/GenBank/DDBJ databases">
        <title>The genome of sulfurovum sp.</title>
        <authorList>
            <person name="Xie S."/>
            <person name="Shao Z."/>
            <person name="Jiang L."/>
        </authorList>
    </citation>
    <scope>NUCLEOTIDE SEQUENCE [LARGE SCALE GENOMIC DNA]</scope>
    <source>
        <strain evidence="1 2">ST-419</strain>
    </source>
</reference>
<name>A0A7M1S6T9_9BACT</name>
<dbReference type="AlphaFoldDB" id="A0A7M1S6T9"/>
<dbReference type="InterPro" id="IPR011322">
    <property type="entry name" value="N-reg_PII-like_a/b"/>
</dbReference>
<accession>A0A7M1S6T9</accession>